<dbReference type="EMBL" id="AAIEQN010000168">
    <property type="protein sequence ID" value="ECD4201045.1"/>
    <property type="molecule type" value="Genomic_DNA"/>
</dbReference>
<evidence type="ECO:0000313" key="1">
    <source>
        <dbReference type="EMBL" id="ECD4201045.1"/>
    </source>
</evidence>
<dbReference type="AlphaFoldDB" id="A0A5Y2E1X9"/>
<protein>
    <submittedName>
        <fullName evidence="1">Integrase</fullName>
    </submittedName>
</protein>
<reference evidence="1" key="1">
    <citation type="submission" date="2019-03" db="EMBL/GenBank/DDBJ databases">
        <authorList>
            <person name="Ashton P.M."/>
            <person name="Dallman T."/>
            <person name="Nair S."/>
            <person name="De Pinna E."/>
            <person name="Peters T."/>
            <person name="Grant K."/>
        </authorList>
    </citation>
    <scope>NUCLEOTIDE SEQUENCE</scope>
    <source>
        <strain evidence="1">301730</strain>
    </source>
</reference>
<gene>
    <name evidence="1" type="ORF">E0Y79_25860</name>
</gene>
<accession>A0A5Y2E1X9</accession>
<proteinExistence type="predicted"/>
<organism evidence="1">
    <name type="scientific">Salmonella muenchen</name>
    <dbReference type="NCBI Taxonomy" id="596"/>
    <lineage>
        <taxon>Bacteria</taxon>
        <taxon>Pseudomonadati</taxon>
        <taxon>Pseudomonadota</taxon>
        <taxon>Gammaproteobacteria</taxon>
        <taxon>Enterobacterales</taxon>
        <taxon>Enterobacteriaceae</taxon>
        <taxon>Salmonella</taxon>
    </lineage>
</organism>
<sequence>KLELEELTTAHIQVVLDRIKQRGSDHVALLT</sequence>
<comment type="caution">
    <text evidence="1">The sequence shown here is derived from an EMBL/GenBank/DDBJ whole genome shotgun (WGS) entry which is preliminary data.</text>
</comment>
<name>A0A5Y2E1X9_SALMU</name>
<feature type="non-terminal residue" evidence="1">
    <location>
        <position position="1"/>
    </location>
</feature>